<evidence type="ECO:0000313" key="2">
    <source>
        <dbReference type="Proteomes" id="UP000790709"/>
    </source>
</evidence>
<reference evidence="1" key="1">
    <citation type="journal article" date="2021" name="New Phytol.">
        <title>Evolutionary innovations through gain and loss of genes in the ectomycorrhizal Boletales.</title>
        <authorList>
            <person name="Wu G."/>
            <person name="Miyauchi S."/>
            <person name="Morin E."/>
            <person name="Kuo A."/>
            <person name="Drula E."/>
            <person name="Varga T."/>
            <person name="Kohler A."/>
            <person name="Feng B."/>
            <person name="Cao Y."/>
            <person name="Lipzen A."/>
            <person name="Daum C."/>
            <person name="Hundley H."/>
            <person name="Pangilinan J."/>
            <person name="Johnson J."/>
            <person name="Barry K."/>
            <person name="LaButti K."/>
            <person name="Ng V."/>
            <person name="Ahrendt S."/>
            <person name="Min B."/>
            <person name="Choi I.G."/>
            <person name="Park H."/>
            <person name="Plett J.M."/>
            <person name="Magnuson J."/>
            <person name="Spatafora J.W."/>
            <person name="Nagy L.G."/>
            <person name="Henrissat B."/>
            <person name="Grigoriev I.V."/>
            <person name="Yang Z.L."/>
            <person name="Xu J."/>
            <person name="Martin F.M."/>
        </authorList>
    </citation>
    <scope>NUCLEOTIDE SEQUENCE</scope>
    <source>
        <strain evidence="1">KUC20120723A-06</strain>
    </source>
</reference>
<evidence type="ECO:0000313" key="1">
    <source>
        <dbReference type="EMBL" id="KAH7921012.1"/>
    </source>
</evidence>
<gene>
    <name evidence="1" type="ORF">BV22DRAFT_1132615</name>
</gene>
<comment type="caution">
    <text evidence="1">The sequence shown here is derived from an EMBL/GenBank/DDBJ whole genome shotgun (WGS) entry which is preliminary data.</text>
</comment>
<proteinExistence type="predicted"/>
<dbReference type="EMBL" id="MU266546">
    <property type="protein sequence ID" value="KAH7921012.1"/>
    <property type="molecule type" value="Genomic_DNA"/>
</dbReference>
<organism evidence="1 2">
    <name type="scientific">Leucogyrophana mollusca</name>
    <dbReference type="NCBI Taxonomy" id="85980"/>
    <lineage>
        <taxon>Eukaryota</taxon>
        <taxon>Fungi</taxon>
        <taxon>Dikarya</taxon>
        <taxon>Basidiomycota</taxon>
        <taxon>Agaricomycotina</taxon>
        <taxon>Agaricomycetes</taxon>
        <taxon>Agaricomycetidae</taxon>
        <taxon>Boletales</taxon>
        <taxon>Boletales incertae sedis</taxon>
        <taxon>Leucogyrophana</taxon>
    </lineage>
</organism>
<name>A0ACB8B6I7_9AGAM</name>
<keyword evidence="2" id="KW-1185">Reference proteome</keyword>
<dbReference type="Proteomes" id="UP000790709">
    <property type="component" value="Unassembled WGS sequence"/>
</dbReference>
<sequence length="317" mass="33337">MPSSLNGPRRSILLDARRWPFFGGLMPPSNLSNSDRDVGFMTRLRSTAGSPLAGGNAGGDVEQAGFEYDLPVDRGKGANESAGGGTGQGSSGQSQPQTSTGGDAEENSNLVSAWMDRLQVLTVVTTFLASMDGQLFSLTTLPSNVTLGTTTACQELVYASLSGALIFHVCASILGYLASFVLIKYTIIEASPPSNEDDKLGGILSSPSSKAYTTNDVVVAQAQPQPRKRVIVETRHPLRAFRAPATSFSVQSHQPITPPIALLTRCYYTTLALTALGFILALMGILAYIWAGLKMPVGVFSTICLGIGIGAGVWSIS</sequence>
<accession>A0ACB8B6I7</accession>
<protein>
    <submittedName>
        <fullName evidence="1">Uncharacterized protein</fullName>
    </submittedName>
</protein>